<keyword evidence="2" id="KW-1185">Reference proteome</keyword>
<proteinExistence type="predicted"/>
<evidence type="ECO:0000313" key="1">
    <source>
        <dbReference type="EMBL" id="KAL0928062.1"/>
    </source>
</evidence>
<dbReference type="Proteomes" id="UP001552299">
    <property type="component" value="Unassembled WGS sequence"/>
</dbReference>
<protein>
    <submittedName>
        <fullName evidence="1">Uncharacterized protein</fullName>
    </submittedName>
</protein>
<sequence>MAVEALRNGGSHLKTKLLDYANLLKDFGNPTLINLAVPLSSPNPCTLNPPSRRLPSPIPVTTSSSSPPFVFSYLSKQICMADPDVDHGFVFDEQGRTDILRFSFFDVYFSYDETANDYIDRILYQLTLSIEEHIRPGCWIIVGRPLLPHTPTTSPTTTLPLVTIRGEEANFALYCKDITCVKFHLRWVSYYFLKQLFSTKKTALRSNKKAIPNET</sequence>
<evidence type="ECO:0000313" key="2">
    <source>
        <dbReference type="Proteomes" id="UP001552299"/>
    </source>
</evidence>
<reference evidence="1 2" key="1">
    <citation type="journal article" date="2024" name="Plant Biotechnol. J.">
        <title>Dendrobium thyrsiflorum genome and its molecular insights into genes involved in important horticultural traits.</title>
        <authorList>
            <person name="Chen B."/>
            <person name="Wang J.Y."/>
            <person name="Zheng P.J."/>
            <person name="Li K.L."/>
            <person name="Liang Y.M."/>
            <person name="Chen X.F."/>
            <person name="Zhang C."/>
            <person name="Zhao X."/>
            <person name="He X."/>
            <person name="Zhang G.Q."/>
            <person name="Liu Z.J."/>
            <person name="Xu Q."/>
        </authorList>
    </citation>
    <scope>NUCLEOTIDE SEQUENCE [LARGE SCALE GENOMIC DNA]</scope>
    <source>
        <strain evidence="1">GZMU011</strain>
    </source>
</reference>
<gene>
    <name evidence="1" type="ORF">M5K25_002298</name>
</gene>
<name>A0ABD0W456_DENTH</name>
<dbReference type="AlphaFoldDB" id="A0ABD0W456"/>
<comment type="caution">
    <text evidence="1">The sequence shown here is derived from an EMBL/GenBank/DDBJ whole genome shotgun (WGS) entry which is preliminary data.</text>
</comment>
<accession>A0ABD0W456</accession>
<organism evidence="1 2">
    <name type="scientific">Dendrobium thyrsiflorum</name>
    <name type="common">Pinecone-like raceme dendrobium</name>
    <name type="synonym">Orchid</name>
    <dbReference type="NCBI Taxonomy" id="117978"/>
    <lineage>
        <taxon>Eukaryota</taxon>
        <taxon>Viridiplantae</taxon>
        <taxon>Streptophyta</taxon>
        <taxon>Embryophyta</taxon>
        <taxon>Tracheophyta</taxon>
        <taxon>Spermatophyta</taxon>
        <taxon>Magnoliopsida</taxon>
        <taxon>Liliopsida</taxon>
        <taxon>Asparagales</taxon>
        <taxon>Orchidaceae</taxon>
        <taxon>Epidendroideae</taxon>
        <taxon>Malaxideae</taxon>
        <taxon>Dendrobiinae</taxon>
        <taxon>Dendrobium</taxon>
    </lineage>
</organism>
<dbReference type="EMBL" id="JANQDX010000002">
    <property type="protein sequence ID" value="KAL0928062.1"/>
    <property type="molecule type" value="Genomic_DNA"/>
</dbReference>